<dbReference type="GO" id="GO:0005634">
    <property type="term" value="C:nucleus"/>
    <property type="evidence" value="ECO:0007669"/>
    <property type="project" value="UniProtKB-SubCell"/>
</dbReference>
<reference evidence="14" key="1">
    <citation type="submission" date="2020-06" db="EMBL/GenBank/DDBJ databases">
        <authorList>
            <person name="Li T."/>
            <person name="Hu X."/>
            <person name="Zhang T."/>
            <person name="Song X."/>
            <person name="Zhang H."/>
            <person name="Dai N."/>
            <person name="Sheng W."/>
            <person name="Hou X."/>
            <person name="Wei L."/>
        </authorList>
    </citation>
    <scope>NUCLEOTIDE SEQUENCE</scope>
    <source>
        <strain evidence="14">KEN8</strain>
        <tissue evidence="14">Leaf</tissue>
    </source>
</reference>
<dbReference type="PROSITE" id="PS50280">
    <property type="entry name" value="SET"/>
    <property type="match status" value="1"/>
</dbReference>
<evidence type="ECO:0000256" key="4">
    <source>
        <dbReference type="ARBA" id="ARBA00022679"/>
    </source>
</evidence>
<keyword evidence="6" id="KW-0156">Chromatin regulator</keyword>
<dbReference type="InterPro" id="IPR051357">
    <property type="entry name" value="H3K9_HMTase_SUVAR3-9"/>
</dbReference>
<dbReference type="SUPFAM" id="SSF82199">
    <property type="entry name" value="SET domain"/>
    <property type="match status" value="1"/>
</dbReference>
<evidence type="ECO:0000259" key="10">
    <source>
        <dbReference type="PROSITE" id="PS50280"/>
    </source>
</evidence>
<gene>
    <name evidence="14" type="ORF">Scaly_2466800</name>
</gene>
<dbReference type="PROSITE" id="PS50867">
    <property type="entry name" value="PRE_SET"/>
    <property type="match status" value="1"/>
</dbReference>
<feature type="compositionally biased region" description="Basic and acidic residues" evidence="9">
    <location>
        <begin position="161"/>
        <end position="176"/>
    </location>
</feature>
<dbReference type="InterPro" id="IPR036987">
    <property type="entry name" value="SRA-YDG_sf"/>
</dbReference>
<feature type="domain" description="SET" evidence="10">
    <location>
        <begin position="752"/>
        <end position="884"/>
    </location>
</feature>
<evidence type="ECO:0000256" key="8">
    <source>
        <dbReference type="PROSITE-ProRule" id="PRU00358"/>
    </source>
</evidence>
<evidence type="ECO:0000313" key="14">
    <source>
        <dbReference type="EMBL" id="KAL0321704.1"/>
    </source>
</evidence>
<evidence type="ECO:0000256" key="3">
    <source>
        <dbReference type="ARBA" id="ARBA00022603"/>
    </source>
</evidence>
<evidence type="ECO:0000256" key="9">
    <source>
        <dbReference type="SAM" id="MobiDB-lite"/>
    </source>
</evidence>
<evidence type="ECO:0000256" key="5">
    <source>
        <dbReference type="ARBA" id="ARBA00022691"/>
    </source>
</evidence>
<keyword evidence="4" id="KW-0808">Transferase</keyword>
<evidence type="ECO:0000259" key="11">
    <source>
        <dbReference type="PROSITE" id="PS50867"/>
    </source>
</evidence>
<dbReference type="PANTHER" id="PTHR45660:SF46">
    <property type="entry name" value="HISTONE-LYSINE N-METHYLTRANSFERASE, H3 LYSINE-9 SPECIFIC SUVH6"/>
    <property type="match status" value="1"/>
</dbReference>
<sequence>MSLLADSSPPPRIPGKRLFGNGGFNSHTFPSSFKRRRLDAVRGFPVSCGASASVAGESDTMQPEPNSRRNSTVDSRAIPCGNSPFNIKRPKVDGLRDFPERCGPFSHRTNGRESDRSADEESSLCSDVAKYVPPIAAVPLRSVPTISVQCDPEDSLSSPCKADDAGKMADGRENKVDSREEMWKHDLEELTALIAEAKDYINLINVKYSATKEVSEEFVASSKGFNQIPPFESGTHEYTSNEEPEQSMGTMRREETVRDKNLTQSVPPEDLDAEEMLKDEDMISKIAQGENAYESMSSDNEDEVCILSPAEWSMSQSCFRRKCSDVQASIGKLNRNHKICRSDKFTGDCGDVFECQGVGNADLVDLFALGQKSDKQSEVVFEFKHIDDEHRGTGSLREFINLNIGRHDQPEGLKVREALKLFEEQYTKLLEERKTDPKGEGKGTKHVHLEVAERLKAEGVWNFDEKSFGHIPGIEIGDQFRFRAELVVVGLHFQLISGIDYVKLGGKKFATSIVNSGRYENEAKAVDVLIYSGQGGNPKFSDKAGDQKLEKGNLALMNSKEMGYPVRVVYKRQCRMASNMLGMISGANYVYVYDGLYTVNQSWQERDQNGNLVFKFELHRMPGQPRPHQKKASTKSMMPMEVCLVNDISQGKEKLPIHAINGVDEERPLSFTYITDIVYPSWYQPIESIGCNCIDGCSDSKPCSCVLKNEGEIPFNEKGCIIRARPIVHECGPSCKCPPSCMNRVSQHGPRYQLEIFKTVSRGWGVRSRNYISSGSFICEYVGELLPDKEAEQRIGNDEYLFDVSDGRDEGESEVFLDYHMSDDGFAIDAAKMGNIGRFINHSCSPNLYAQEVLYDHQDNRLPHIMFFATKNIPPLQELTYDYNYKVGRVCDGNGNIKMKDCYCGSRKCSGRMY</sequence>
<proteinExistence type="predicted"/>
<feature type="region of interest" description="Disordered" evidence="9">
    <location>
        <begin position="229"/>
        <end position="259"/>
    </location>
</feature>
<evidence type="ECO:0000259" key="12">
    <source>
        <dbReference type="PROSITE" id="PS50868"/>
    </source>
</evidence>
<dbReference type="GO" id="GO:0042054">
    <property type="term" value="F:histone methyltransferase activity"/>
    <property type="evidence" value="ECO:0007669"/>
    <property type="project" value="InterPro"/>
</dbReference>
<accession>A0AAW2LRC8</accession>
<feature type="region of interest" description="Disordered" evidence="9">
    <location>
        <begin position="1"/>
        <end position="30"/>
    </location>
</feature>
<evidence type="ECO:0000256" key="7">
    <source>
        <dbReference type="ARBA" id="ARBA00023242"/>
    </source>
</evidence>
<dbReference type="AlphaFoldDB" id="A0AAW2LRC8"/>
<feature type="compositionally biased region" description="Polar residues" evidence="9">
    <location>
        <begin position="59"/>
        <end position="74"/>
    </location>
</feature>
<dbReference type="GO" id="GO:0005694">
    <property type="term" value="C:chromosome"/>
    <property type="evidence" value="ECO:0007669"/>
    <property type="project" value="UniProtKB-SubCell"/>
</dbReference>
<dbReference type="InterPro" id="IPR046341">
    <property type="entry name" value="SET_dom_sf"/>
</dbReference>
<dbReference type="PROSITE" id="PS51575">
    <property type="entry name" value="SAM_MT43_SUVAR39_2"/>
    <property type="match status" value="1"/>
</dbReference>
<dbReference type="PROSITE" id="PS51015">
    <property type="entry name" value="YDG"/>
    <property type="match status" value="1"/>
</dbReference>
<evidence type="ECO:0000256" key="2">
    <source>
        <dbReference type="ARBA" id="ARBA00022454"/>
    </source>
</evidence>
<keyword evidence="5" id="KW-0949">S-adenosyl-L-methionine</keyword>
<organism evidence="14">
    <name type="scientific">Sesamum calycinum</name>
    <dbReference type="NCBI Taxonomy" id="2727403"/>
    <lineage>
        <taxon>Eukaryota</taxon>
        <taxon>Viridiplantae</taxon>
        <taxon>Streptophyta</taxon>
        <taxon>Embryophyta</taxon>
        <taxon>Tracheophyta</taxon>
        <taxon>Spermatophyta</taxon>
        <taxon>Magnoliopsida</taxon>
        <taxon>eudicotyledons</taxon>
        <taxon>Gunneridae</taxon>
        <taxon>Pentapetalae</taxon>
        <taxon>asterids</taxon>
        <taxon>lamiids</taxon>
        <taxon>Lamiales</taxon>
        <taxon>Pedaliaceae</taxon>
        <taxon>Sesamum</taxon>
    </lineage>
</organism>
<dbReference type="InterPro" id="IPR025794">
    <property type="entry name" value="H3-K9-MeTrfase_plant"/>
</dbReference>
<dbReference type="InterPro" id="IPR015947">
    <property type="entry name" value="PUA-like_sf"/>
</dbReference>
<dbReference type="SUPFAM" id="SSF88697">
    <property type="entry name" value="PUA domain-like"/>
    <property type="match status" value="1"/>
</dbReference>
<feature type="region of interest" description="Disordered" evidence="9">
    <location>
        <begin position="152"/>
        <end position="176"/>
    </location>
</feature>
<dbReference type="InterPro" id="IPR003105">
    <property type="entry name" value="SRA_YDG"/>
</dbReference>
<dbReference type="InterPro" id="IPR003616">
    <property type="entry name" value="Post-SET_dom"/>
</dbReference>
<dbReference type="Gene3D" id="2.30.280.10">
    <property type="entry name" value="SRA-YDG"/>
    <property type="match status" value="1"/>
</dbReference>
<dbReference type="InterPro" id="IPR001214">
    <property type="entry name" value="SET_dom"/>
</dbReference>
<dbReference type="Gene3D" id="2.170.270.10">
    <property type="entry name" value="SET domain"/>
    <property type="match status" value="1"/>
</dbReference>
<dbReference type="SMART" id="SM00466">
    <property type="entry name" value="SRA"/>
    <property type="match status" value="1"/>
</dbReference>
<evidence type="ECO:0000256" key="6">
    <source>
        <dbReference type="ARBA" id="ARBA00022853"/>
    </source>
</evidence>
<dbReference type="EMBL" id="JACGWM010000016">
    <property type="protein sequence ID" value="KAL0321704.1"/>
    <property type="molecule type" value="Genomic_DNA"/>
</dbReference>
<feature type="domain" description="YDG" evidence="13">
    <location>
        <begin position="469"/>
        <end position="620"/>
    </location>
</feature>
<dbReference type="Pfam" id="PF00856">
    <property type="entry name" value="SET"/>
    <property type="match status" value="1"/>
</dbReference>
<evidence type="ECO:0000259" key="13">
    <source>
        <dbReference type="PROSITE" id="PS51015"/>
    </source>
</evidence>
<dbReference type="PANTHER" id="PTHR45660">
    <property type="entry name" value="HISTONE-LYSINE N-METHYLTRANSFERASE SETMAR"/>
    <property type="match status" value="1"/>
</dbReference>
<feature type="domain" description="Post-SET" evidence="12">
    <location>
        <begin position="898"/>
        <end position="914"/>
    </location>
</feature>
<dbReference type="PROSITE" id="PS50868">
    <property type="entry name" value="POST_SET"/>
    <property type="match status" value="1"/>
</dbReference>
<dbReference type="GO" id="GO:0008270">
    <property type="term" value="F:zinc ion binding"/>
    <property type="evidence" value="ECO:0007669"/>
    <property type="project" value="InterPro"/>
</dbReference>
<dbReference type="InterPro" id="IPR007728">
    <property type="entry name" value="Pre-SET_dom"/>
</dbReference>
<feature type="region of interest" description="Disordered" evidence="9">
    <location>
        <begin position="101"/>
        <end position="120"/>
    </location>
</feature>
<comment type="caution">
    <text evidence="14">The sequence shown here is derived from an EMBL/GenBank/DDBJ whole genome shotgun (WGS) entry which is preliminary data.</text>
</comment>
<protein>
    <submittedName>
        <fullName evidence="14">Histone-lysine N-methyltransferase, H3 lysine-9 specific SUVH5</fullName>
    </submittedName>
</protein>
<dbReference type="SMART" id="SM00468">
    <property type="entry name" value="PreSET"/>
    <property type="match status" value="1"/>
</dbReference>
<comment type="subcellular location">
    <subcellularLocation>
        <location evidence="1">Chromosome</location>
    </subcellularLocation>
    <subcellularLocation>
        <location evidence="8">Nucleus</location>
    </subcellularLocation>
</comment>
<feature type="compositionally biased region" description="Basic and acidic residues" evidence="9">
    <location>
        <begin position="110"/>
        <end position="119"/>
    </location>
</feature>
<dbReference type="GO" id="GO:0032259">
    <property type="term" value="P:methylation"/>
    <property type="evidence" value="ECO:0007669"/>
    <property type="project" value="UniProtKB-KW"/>
</dbReference>
<keyword evidence="3" id="KW-0489">Methyltransferase</keyword>
<name>A0AAW2LRC8_9LAMI</name>
<dbReference type="Pfam" id="PF02182">
    <property type="entry name" value="SAD_SRA"/>
    <property type="match status" value="1"/>
</dbReference>
<dbReference type="Pfam" id="PF05033">
    <property type="entry name" value="Pre-SET"/>
    <property type="match status" value="1"/>
</dbReference>
<keyword evidence="7 8" id="KW-0539">Nucleus</keyword>
<keyword evidence="2" id="KW-0158">Chromosome</keyword>
<dbReference type="GO" id="GO:0003690">
    <property type="term" value="F:double-stranded DNA binding"/>
    <property type="evidence" value="ECO:0007669"/>
    <property type="project" value="TreeGrafter"/>
</dbReference>
<dbReference type="SMART" id="SM00317">
    <property type="entry name" value="SET"/>
    <property type="match status" value="1"/>
</dbReference>
<evidence type="ECO:0000256" key="1">
    <source>
        <dbReference type="ARBA" id="ARBA00004286"/>
    </source>
</evidence>
<feature type="domain" description="Pre-SET" evidence="11">
    <location>
        <begin position="689"/>
        <end position="749"/>
    </location>
</feature>
<reference evidence="14" key="2">
    <citation type="journal article" date="2024" name="Plant">
        <title>Genomic evolution and insights into agronomic trait innovations of Sesamum species.</title>
        <authorList>
            <person name="Miao H."/>
            <person name="Wang L."/>
            <person name="Qu L."/>
            <person name="Liu H."/>
            <person name="Sun Y."/>
            <person name="Le M."/>
            <person name="Wang Q."/>
            <person name="Wei S."/>
            <person name="Zheng Y."/>
            <person name="Lin W."/>
            <person name="Duan Y."/>
            <person name="Cao H."/>
            <person name="Xiong S."/>
            <person name="Wang X."/>
            <person name="Wei L."/>
            <person name="Li C."/>
            <person name="Ma Q."/>
            <person name="Ju M."/>
            <person name="Zhao R."/>
            <person name="Li G."/>
            <person name="Mu C."/>
            <person name="Tian Q."/>
            <person name="Mei H."/>
            <person name="Zhang T."/>
            <person name="Gao T."/>
            <person name="Zhang H."/>
        </authorList>
    </citation>
    <scope>NUCLEOTIDE SEQUENCE</scope>
    <source>
        <strain evidence="14">KEN8</strain>
    </source>
</reference>
<feature type="region of interest" description="Disordered" evidence="9">
    <location>
        <begin position="49"/>
        <end position="92"/>
    </location>
</feature>